<dbReference type="Proteomes" id="UP000246145">
    <property type="component" value="Unassembled WGS sequence"/>
</dbReference>
<keyword evidence="1" id="KW-1133">Transmembrane helix</keyword>
<evidence type="ECO:0000313" key="2">
    <source>
        <dbReference type="EMBL" id="PVY67860.1"/>
    </source>
</evidence>
<feature type="transmembrane region" description="Helical" evidence="1">
    <location>
        <begin position="73"/>
        <end position="93"/>
    </location>
</feature>
<evidence type="ECO:0000256" key="1">
    <source>
        <dbReference type="SAM" id="Phobius"/>
    </source>
</evidence>
<feature type="transmembrane region" description="Helical" evidence="1">
    <location>
        <begin position="192"/>
        <end position="215"/>
    </location>
</feature>
<feature type="transmembrane region" description="Helical" evidence="1">
    <location>
        <begin position="337"/>
        <end position="353"/>
    </location>
</feature>
<name>A0A2U1CPP5_9BURK</name>
<feature type="transmembrane region" description="Helical" evidence="1">
    <location>
        <begin position="33"/>
        <end position="52"/>
    </location>
</feature>
<gene>
    <name evidence="2" type="ORF">C7440_0243</name>
</gene>
<feature type="transmembrane region" description="Helical" evidence="1">
    <location>
        <begin position="7"/>
        <end position="27"/>
    </location>
</feature>
<keyword evidence="1" id="KW-0812">Transmembrane</keyword>
<dbReference type="AlphaFoldDB" id="A0A2U1CPP5"/>
<feature type="transmembrane region" description="Helical" evidence="1">
    <location>
        <begin position="128"/>
        <end position="147"/>
    </location>
</feature>
<keyword evidence="1" id="KW-0472">Membrane</keyword>
<sequence length="390" mass="43921">MLFEPRFLFIFLWTAQGLGYFILGAGFDQFATTTWALVLLAVVAFFIGGTVGSHIPVVSIKRESLDKFGLDSIRLFATLVFPIYIAVACLSGLEFLHALSVATDHNLTPSSIRLAVILDFLGPRDFSGPLRVFYFGVGLCIYLLAYARRFSRWVIALIFLVGLLSAVATTGRLYLLLFFISTITLFYRQRIVSIRTVLTAGIGFVCIFFLLALIFKKGAESADTILGMLEWNAKVYLLSSLGCFNDYIVSGNQYFDNGLLIPNPLRNLINTILDFHIPAKPPLYPFTEVPVFCNTYTILYPIHNDLGALGVATIMSLLGIFHSYLFRLQTYSSSPTVWYFFSLSLYPLMMSVFEDAYFSSMGFWILLWIPPTLHYIFHSLLKSFYSSPQA</sequence>
<accession>A0A2U1CPP5</accession>
<organism evidence="2 3">
    <name type="scientific">Pusillimonas noertemannii</name>
    <dbReference type="NCBI Taxonomy" id="305977"/>
    <lineage>
        <taxon>Bacteria</taxon>
        <taxon>Pseudomonadati</taxon>
        <taxon>Pseudomonadota</taxon>
        <taxon>Betaproteobacteria</taxon>
        <taxon>Burkholderiales</taxon>
        <taxon>Alcaligenaceae</taxon>
        <taxon>Pusillimonas</taxon>
    </lineage>
</organism>
<feature type="transmembrane region" description="Helical" evidence="1">
    <location>
        <begin position="306"/>
        <end position="325"/>
    </location>
</feature>
<feature type="transmembrane region" description="Helical" evidence="1">
    <location>
        <begin position="154"/>
        <end position="180"/>
    </location>
</feature>
<dbReference type="RefSeq" id="WP_165832402.1">
    <property type="nucleotide sequence ID" value="NZ_JACCEX010000001.1"/>
</dbReference>
<dbReference type="NCBIfam" id="TIGR04370">
    <property type="entry name" value="glyco_rpt_poly"/>
    <property type="match status" value="1"/>
</dbReference>
<protein>
    <submittedName>
        <fullName evidence="2">Oligosaccharide repeat unit polymerase</fullName>
    </submittedName>
</protein>
<evidence type="ECO:0000313" key="3">
    <source>
        <dbReference type="Proteomes" id="UP000246145"/>
    </source>
</evidence>
<feature type="transmembrane region" description="Helical" evidence="1">
    <location>
        <begin position="359"/>
        <end position="377"/>
    </location>
</feature>
<reference evidence="2 3" key="1">
    <citation type="submission" date="2018-04" db="EMBL/GenBank/DDBJ databases">
        <title>Genomic Encyclopedia of Type Strains, Phase IV (KMG-IV): sequencing the most valuable type-strain genomes for metagenomic binning, comparative biology and taxonomic classification.</title>
        <authorList>
            <person name="Goeker M."/>
        </authorList>
    </citation>
    <scope>NUCLEOTIDE SEQUENCE [LARGE SCALE GENOMIC DNA]</scope>
    <source>
        <strain evidence="2 3">DSM 10065</strain>
    </source>
</reference>
<comment type="caution">
    <text evidence="2">The sequence shown here is derived from an EMBL/GenBank/DDBJ whole genome shotgun (WGS) entry which is preliminary data.</text>
</comment>
<dbReference type="EMBL" id="QEKO01000001">
    <property type="protein sequence ID" value="PVY67860.1"/>
    <property type="molecule type" value="Genomic_DNA"/>
</dbReference>
<proteinExistence type="predicted"/>
<keyword evidence="3" id="KW-1185">Reference proteome</keyword>